<sequence length="80" mass="9593">MSISNKQRDLVEALITTIHRKPVELIEEYKYLGIVFDEQLKFNSSTEEILRKYQQRHYLLRKLDSFGISKDILTTFYYSS</sequence>
<comment type="caution">
    <text evidence="2">The sequence shown here is derived from an EMBL/GenBank/DDBJ whole genome shotgun (WGS) entry which is preliminary data.</text>
</comment>
<evidence type="ECO:0000259" key="1">
    <source>
        <dbReference type="Pfam" id="PF09004"/>
    </source>
</evidence>
<dbReference type="GO" id="GO:0016706">
    <property type="term" value="F:2-oxoglutarate-dependent dioxygenase activity"/>
    <property type="evidence" value="ECO:0007669"/>
    <property type="project" value="InterPro"/>
</dbReference>
<accession>A0AAD3N9H7</accession>
<proteinExistence type="predicted"/>
<feature type="domain" description="Alkylated DNA repair protein AlkB homologue 8 N-terminal" evidence="1">
    <location>
        <begin position="43"/>
        <end position="79"/>
    </location>
</feature>
<dbReference type="EMBL" id="BRZM01000119">
    <property type="protein sequence ID" value="GLD67792.1"/>
    <property type="molecule type" value="Genomic_DNA"/>
</dbReference>
<dbReference type="GO" id="GO:0008168">
    <property type="term" value="F:methyltransferase activity"/>
    <property type="evidence" value="ECO:0007669"/>
    <property type="project" value="InterPro"/>
</dbReference>
<dbReference type="AlphaFoldDB" id="A0AAD3N9H7"/>
<keyword evidence="3" id="KW-1185">Reference proteome</keyword>
<organism evidence="2 3">
    <name type="scientific">Lates japonicus</name>
    <name type="common">Japanese lates</name>
    <dbReference type="NCBI Taxonomy" id="270547"/>
    <lineage>
        <taxon>Eukaryota</taxon>
        <taxon>Metazoa</taxon>
        <taxon>Chordata</taxon>
        <taxon>Craniata</taxon>
        <taxon>Vertebrata</taxon>
        <taxon>Euteleostomi</taxon>
        <taxon>Actinopterygii</taxon>
        <taxon>Neopterygii</taxon>
        <taxon>Teleostei</taxon>
        <taxon>Neoteleostei</taxon>
        <taxon>Acanthomorphata</taxon>
        <taxon>Carangaria</taxon>
        <taxon>Carangaria incertae sedis</taxon>
        <taxon>Centropomidae</taxon>
        <taxon>Lates</taxon>
    </lineage>
</organism>
<dbReference type="Proteomes" id="UP001279410">
    <property type="component" value="Unassembled WGS sequence"/>
</dbReference>
<dbReference type="InterPro" id="IPR015095">
    <property type="entry name" value="AlkB_hom8_N"/>
</dbReference>
<name>A0AAD3N9H7_LATJO</name>
<evidence type="ECO:0000313" key="3">
    <source>
        <dbReference type="Proteomes" id="UP001279410"/>
    </source>
</evidence>
<reference evidence="2" key="1">
    <citation type="submission" date="2022-08" db="EMBL/GenBank/DDBJ databases">
        <title>Genome sequencing of akame (Lates japonicus).</title>
        <authorList>
            <person name="Hashiguchi Y."/>
            <person name="Takahashi H."/>
        </authorList>
    </citation>
    <scope>NUCLEOTIDE SEQUENCE</scope>
    <source>
        <strain evidence="2">Kochi</strain>
    </source>
</reference>
<gene>
    <name evidence="2" type="ORF">AKAME5_001911900</name>
</gene>
<dbReference type="Pfam" id="PF09004">
    <property type="entry name" value="ALKBH8_N"/>
    <property type="match status" value="1"/>
</dbReference>
<protein>
    <recommendedName>
        <fullName evidence="1">Alkylated DNA repair protein AlkB homologue 8 N-terminal domain-containing protein</fullName>
    </recommendedName>
</protein>
<evidence type="ECO:0000313" key="2">
    <source>
        <dbReference type="EMBL" id="GLD67792.1"/>
    </source>
</evidence>